<evidence type="ECO:0000256" key="1">
    <source>
        <dbReference type="SAM" id="SignalP"/>
    </source>
</evidence>
<dbReference type="PROSITE" id="PS51257">
    <property type="entry name" value="PROKAR_LIPOPROTEIN"/>
    <property type="match status" value="1"/>
</dbReference>
<dbReference type="Proteomes" id="UP000092504">
    <property type="component" value="Unassembled WGS sequence"/>
</dbReference>
<name>A0A1B8NXS2_HALEL</name>
<accession>A0A1B8NXS2</accession>
<dbReference type="EMBL" id="MAJD01000002">
    <property type="protein sequence ID" value="OBX34821.1"/>
    <property type="molecule type" value="Genomic_DNA"/>
</dbReference>
<comment type="caution">
    <text evidence="2">The sequence shown here is derived from an EMBL/GenBank/DDBJ whole genome shotgun (WGS) entry which is preliminary data.</text>
</comment>
<proteinExistence type="predicted"/>
<feature type="chain" id="PRO_5008611235" evidence="1">
    <location>
        <begin position="22"/>
        <end position="121"/>
    </location>
</feature>
<sequence>MRRWLPGIVLMLLLGGCASMAPPEPAEPATGNVPGAVAEVLDESMALLMERGYVIRHADADLGRIEAVLGRWPGYRIRLEVRSAERGSRVEMTAQRGGYPLPSDLLEPWLMTLRSRLGSGL</sequence>
<protein>
    <submittedName>
        <fullName evidence="2">Uncharacterized protein</fullName>
    </submittedName>
</protein>
<gene>
    <name evidence="2" type="ORF">A8U91_03881</name>
</gene>
<keyword evidence="1" id="KW-0732">Signal</keyword>
<evidence type="ECO:0000313" key="2">
    <source>
        <dbReference type="EMBL" id="OBX34821.1"/>
    </source>
</evidence>
<dbReference type="PATRIC" id="fig|2746.7.peg.3998"/>
<dbReference type="AlphaFoldDB" id="A0A1B8NXS2"/>
<reference evidence="2 3" key="1">
    <citation type="submission" date="2016-06" db="EMBL/GenBank/DDBJ databases">
        <title>Genome sequence of halotolerant plant growth promoting strain of Halomonas elongata HEK1 isolated from salterns of Rann of Kutch, Gujarat, India.</title>
        <authorList>
            <person name="Gaba S."/>
            <person name="Singh R.N."/>
            <person name="Abrol S."/>
            <person name="Kaushik R."/>
            <person name="Saxena A.K."/>
        </authorList>
    </citation>
    <scope>NUCLEOTIDE SEQUENCE [LARGE SCALE GENOMIC DNA]</scope>
    <source>
        <strain evidence="2 3">HEK1</strain>
    </source>
</reference>
<feature type="signal peptide" evidence="1">
    <location>
        <begin position="1"/>
        <end position="21"/>
    </location>
</feature>
<organism evidence="2 3">
    <name type="scientific">Halomonas elongata</name>
    <dbReference type="NCBI Taxonomy" id="2746"/>
    <lineage>
        <taxon>Bacteria</taxon>
        <taxon>Pseudomonadati</taxon>
        <taxon>Pseudomonadota</taxon>
        <taxon>Gammaproteobacteria</taxon>
        <taxon>Oceanospirillales</taxon>
        <taxon>Halomonadaceae</taxon>
        <taxon>Halomonas</taxon>
    </lineage>
</organism>
<evidence type="ECO:0000313" key="3">
    <source>
        <dbReference type="Proteomes" id="UP000092504"/>
    </source>
</evidence>